<accession>A0A5J6VIL6</accession>
<reference evidence="3" key="1">
    <citation type="journal article" date="2019" name="Philos. Trans. R. Soc. Lond., B, Biol. Sci.">
        <title>Targeted metagenomic recovery of four divergent viruses reveals shared and distinctive characteristics of giant viruses of marine eukaryotes.</title>
        <authorList>
            <person name="Needham D.M."/>
            <person name="Poirier C."/>
            <person name="Hehenberger E."/>
            <person name="Jimenez V."/>
            <person name="Swalwell J.E."/>
            <person name="Santoro A.E."/>
            <person name="Worden A.Z."/>
        </authorList>
    </citation>
    <scope>NUCLEOTIDE SEQUENCE</scope>
    <source>
        <strain evidence="3">OPacV-662</strain>
    </source>
</reference>
<keyword evidence="2" id="KW-0472">Membrane</keyword>
<evidence type="ECO:0000256" key="2">
    <source>
        <dbReference type="SAM" id="Phobius"/>
    </source>
</evidence>
<feature type="region of interest" description="Disordered" evidence="1">
    <location>
        <begin position="439"/>
        <end position="490"/>
    </location>
</feature>
<protein>
    <submittedName>
        <fullName evidence="3">Uncharacterized protein</fullName>
    </submittedName>
</protein>
<proteinExistence type="predicted"/>
<sequence length="490" mass="55000">MNIFAIITGICLVVVIVLYFTTNVDKIINTTTKKDTYEFNYIEEFPLDKKFNLRFNGYDTNSNNERYCVLDNLGIVECKEIPDEDMNEDMNEDLDEDLDQLDQNQLDEIKAYNTEITDDKNIQVDDGFYTRAVPNSKYVHMYAPTDEPCYVSDRDTDINLSKTGVKYSGGKLRCSHNHKPDLFRLNYRPMIQEGRKMGGQYVLFNYDPINNNEVPCTQENGKAVCIMGRTGDTKDNRMLFVGDPQKDLIGDIEIQMDEGTSVEIPTNETFSLSADGNYCIPTSKNKSKIDCGFPQNNQLDMFYMIEPIEPEYSLTYNPGSLEFYMSFQEIQHDGTHTALPCRVTPYEEINDMGYTIYKGNKVECKDNNEPSVFNANKIGDKMYLGYQGNTCKYVNNAQTEHKGLYCMKDIDNKIIPNPNTLHKLVNIGDGLDVTVIREPTADTPGYTPGDANADTSGDADTPGDANADTPGDANADTSGDADTPGDANAS</sequence>
<keyword evidence="2" id="KW-0812">Transmembrane</keyword>
<evidence type="ECO:0000313" key="3">
    <source>
        <dbReference type="EMBL" id="QFG73733.1"/>
    </source>
</evidence>
<organism evidence="3">
    <name type="scientific">Megaviridae environmental sample</name>
    <dbReference type="NCBI Taxonomy" id="1737588"/>
    <lineage>
        <taxon>Viruses</taxon>
        <taxon>Varidnaviria</taxon>
        <taxon>Bamfordvirae</taxon>
        <taxon>Nucleocytoviricota</taxon>
        <taxon>Megaviricetes</taxon>
        <taxon>Imitervirales</taxon>
        <taxon>Mimiviridae</taxon>
        <taxon>environmental samples</taxon>
    </lineage>
</organism>
<feature type="transmembrane region" description="Helical" evidence="2">
    <location>
        <begin position="6"/>
        <end position="24"/>
    </location>
</feature>
<dbReference type="EMBL" id="MN448270">
    <property type="protein sequence ID" value="QFG73733.1"/>
    <property type="molecule type" value="Genomic_DNA"/>
</dbReference>
<keyword evidence="2" id="KW-1133">Transmembrane helix</keyword>
<evidence type="ECO:0000256" key="1">
    <source>
        <dbReference type="SAM" id="MobiDB-lite"/>
    </source>
</evidence>
<name>A0A5J6VIL6_9VIRU</name>